<feature type="transmembrane region" description="Helical" evidence="1">
    <location>
        <begin position="84"/>
        <end position="105"/>
    </location>
</feature>
<feature type="transmembrane region" description="Helical" evidence="1">
    <location>
        <begin position="111"/>
        <end position="134"/>
    </location>
</feature>
<keyword evidence="1" id="KW-0812">Transmembrane</keyword>
<name>A0A9D7I6T9_9RHOO</name>
<proteinExistence type="predicted"/>
<reference evidence="2" key="1">
    <citation type="submission" date="2020-10" db="EMBL/GenBank/DDBJ databases">
        <title>Connecting structure to function with the recovery of over 1000 high-quality activated sludge metagenome-assembled genomes encoding full-length rRNA genes using long-read sequencing.</title>
        <authorList>
            <person name="Singleton C.M."/>
            <person name="Petriglieri F."/>
            <person name="Kristensen J.M."/>
            <person name="Kirkegaard R.H."/>
            <person name="Michaelsen T.Y."/>
            <person name="Andersen M.H."/>
            <person name="Karst S.M."/>
            <person name="Dueholm M.S."/>
            <person name="Nielsen P.H."/>
            <person name="Albertsen M."/>
        </authorList>
    </citation>
    <scope>NUCLEOTIDE SEQUENCE</scope>
    <source>
        <strain evidence="2">EsbW_18-Q3-R4-48_MAXAC.044</strain>
    </source>
</reference>
<dbReference type="AlphaFoldDB" id="A0A9D7I6T9"/>
<protein>
    <submittedName>
        <fullName evidence="2">Uncharacterized protein</fullName>
    </submittedName>
</protein>
<organism evidence="2 3">
    <name type="scientific">Candidatus Propionivibrio dominans</name>
    <dbReference type="NCBI Taxonomy" id="2954373"/>
    <lineage>
        <taxon>Bacteria</taxon>
        <taxon>Pseudomonadati</taxon>
        <taxon>Pseudomonadota</taxon>
        <taxon>Betaproteobacteria</taxon>
        <taxon>Rhodocyclales</taxon>
        <taxon>Rhodocyclaceae</taxon>
        <taxon>Propionivibrio</taxon>
    </lineage>
</organism>
<comment type="caution">
    <text evidence="2">The sequence shown here is derived from an EMBL/GenBank/DDBJ whole genome shotgun (WGS) entry which is preliminary data.</text>
</comment>
<gene>
    <name evidence="2" type="ORF">IPJ48_05500</name>
</gene>
<sequence length="143" mass="14771">MIKRLNKYIVSKIMGIRLRPTVAVFLGGFAGLSLTSTILPTVISVVGFTDDFSARLDLAGFAVYAFMVWALGGWLCQRRASAQAGALILGLTGLLSAAVFAALAYGVAQEVLLICAAAGLAYGTFGGLLIAIALGDVKEVAAD</sequence>
<accession>A0A9D7I6T9</accession>
<keyword evidence="1" id="KW-0472">Membrane</keyword>
<feature type="transmembrane region" description="Helical" evidence="1">
    <location>
        <begin position="58"/>
        <end position="77"/>
    </location>
</feature>
<keyword evidence="1" id="KW-1133">Transmembrane helix</keyword>
<dbReference type="Proteomes" id="UP000886602">
    <property type="component" value="Unassembled WGS sequence"/>
</dbReference>
<feature type="transmembrane region" description="Helical" evidence="1">
    <location>
        <begin position="21"/>
        <end position="46"/>
    </location>
</feature>
<evidence type="ECO:0000256" key="1">
    <source>
        <dbReference type="SAM" id="Phobius"/>
    </source>
</evidence>
<dbReference type="EMBL" id="JADJNC010000008">
    <property type="protein sequence ID" value="MBK7422581.1"/>
    <property type="molecule type" value="Genomic_DNA"/>
</dbReference>
<evidence type="ECO:0000313" key="2">
    <source>
        <dbReference type="EMBL" id="MBK7422581.1"/>
    </source>
</evidence>
<evidence type="ECO:0000313" key="3">
    <source>
        <dbReference type="Proteomes" id="UP000886602"/>
    </source>
</evidence>